<dbReference type="SMART" id="SM00646">
    <property type="entry name" value="Ami_3"/>
    <property type="match status" value="1"/>
</dbReference>
<evidence type="ECO:0000256" key="4">
    <source>
        <dbReference type="SAM" id="SignalP"/>
    </source>
</evidence>
<comment type="catalytic activity">
    <reaction evidence="1">
        <text>Hydrolyzes the link between N-acetylmuramoyl residues and L-amino acid residues in certain cell-wall glycopeptides.</text>
        <dbReference type="EC" id="3.5.1.28"/>
    </reaction>
</comment>
<evidence type="ECO:0000256" key="2">
    <source>
        <dbReference type="ARBA" id="ARBA00011901"/>
    </source>
</evidence>
<comment type="caution">
    <text evidence="6">The sequence shown here is derived from an EMBL/GenBank/DDBJ whole genome shotgun (WGS) entry which is preliminary data.</text>
</comment>
<sequence length="409" mass="43542">MRQLRFFAFLVWATASAAGGALAAEEMTALARPDPAKSEIADFGDNLQVTLTLSQPVPWRVFTLDEPARLIFDFAEVDFTAFPLRDITRSDMVAAVAAGPVTEGWSRLVVELSGPMMLETAGLATGSDPAGAVLKAQLAPTSAESFADSVGEPDTPGFDLPDAAEVAPNLDRWQGDRPLVVALDPGHGGIDPGAEAGEVHEADLMLTFALELREVLQKRGLQVVLTRDADVFVPLETRVSIAREAGADLFMSLHADAIAEGHASGATVYTLSDTASDAASRKLAERHDRADLLAGLDLSDQDDVVADVLMDLAMLETTPRSDALADAIVRGLADSTGNLHKRPRLSAGFSVLKAPDIPSVLVELGFLSSPRDRAKLRSEPWRARAAEGIASAIDAWAEADAELRPRLRH</sequence>
<feature type="domain" description="MurNAc-LAA" evidence="5">
    <location>
        <begin position="239"/>
        <end position="394"/>
    </location>
</feature>
<dbReference type="Gene3D" id="3.40.630.40">
    <property type="entry name" value="Zn-dependent exopeptidases"/>
    <property type="match status" value="1"/>
</dbReference>
<dbReference type="GO" id="GO:0009253">
    <property type="term" value="P:peptidoglycan catabolic process"/>
    <property type="evidence" value="ECO:0007669"/>
    <property type="project" value="InterPro"/>
</dbReference>
<proteinExistence type="predicted"/>
<dbReference type="PANTHER" id="PTHR30404:SF0">
    <property type="entry name" value="N-ACETYLMURAMOYL-L-ALANINE AMIDASE AMIC"/>
    <property type="match status" value="1"/>
</dbReference>
<reference evidence="6 7" key="1">
    <citation type="submission" date="2018-11" db="EMBL/GenBank/DDBJ databases">
        <title>Mesobaculum littorinae gen. nov., sp. nov., isolated from Littorina scabra that represents a novel genus of the order Rhodobacteraceae.</title>
        <authorList>
            <person name="Li F."/>
        </authorList>
    </citation>
    <scope>NUCLEOTIDE SEQUENCE [LARGE SCALE GENOMIC DNA]</scope>
    <source>
        <strain evidence="6 7">M0103</strain>
    </source>
</reference>
<dbReference type="InterPro" id="IPR002508">
    <property type="entry name" value="MurNAc-LAA_cat"/>
</dbReference>
<dbReference type="EC" id="3.5.1.28" evidence="2"/>
<evidence type="ECO:0000256" key="3">
    <source>
        <dbReference type="ARBA" id="ARBA00022801"/>
    </source>
</evidence>
<dbReference type="SUPFAM" id="SSF53187">
    <property type="entry name" value="Zn-dependent exopeptidases"/>
    <property type="match status" value="1"/>
</dbReference>
<organism evidence="6 7">
    <name type="scientific">Mesobaculum littorinae</name>
    <dbReference type="NCBI Taxonomy" id="2486419"/>
    <lineage>
        <taxon>Bacteria</taxon>
        <taxon>Pseudomonadati</taxon>
        <taxon>Pseudomonadota</taxon>
        <taxon>Alphaproteobacteria</taxon>
        <taxon>Rhodobacterales</taxon>
        <taxon>Roseobacteraceae</taxon>
        <taxon>Mesobaculum</taxon>
    </lineage>
</organism>
<dbReference type="GO" id="GO:0030288">
    <property type="term" value="C:outer membrane-bounded periplasmic space"/>
    <property type="evidence" value="ECO:0007669"/>
    <property type="project" value="TreeGrafter"/>
</dbReference>
<dbReference type="InterPro" id="IPR021731">
    <property type="entry name" value="AMIN_dom"/>
</dbReference>
<dbReference type="AlphaFoldDB" id="A0A438AN74"/>
<dbReference type="CDD" id="cd02696">
    <property type="entry name" value="MurNAc-LAA"/>
    <property type="match status" value="1"/>
</dbReference>
<gene>
    <name evidence="6" type="ORF">EKE94_03970</name>
</gene>
<keyword evidence="7" id="KW-1185">Reference proteome</keyword>
<dbReference type="OrthoDB" id="9806267at2"/>
<dbReference type="Pfam" id="PF11741">
    <property type="entry name" value="AMIN"/>
    <property type="match status" value="1"/>
</dbReference>
<dbReference type="PANTHER" id="PTHR30404">
    <property type="entry name" value="N-ACETYLMURAMOYL-L-ALANINE AMIDASE"/>
    <property type="match status" value="1"/>
</dbReference>
<dbReference type="GO" id="GO:0008745">
    <property type="term" value="F:N-acetylmuramoyl-L-alanine amidase activity"/>
    <property type="evidence" value="ECO:0007669"/>
    <property type="project" value="UniProtKB-EC"/>
</dbReference>
<evidence type="ECO:0000313" key="7">
    <source>
        <dbReference type="Proteomes" id="UP000285908"/>
    </source>
</evidence>
<dbReference type="Proteomes" id="UP000285908">
    <property type="component" value="Unassembled WGS sequence"/>
</dbReference>
<dbReference type="InterPro" id="IPR050695">
    <property type="entry name" value="N-acetylmuramoyl_amidase_3"/>
</dbReference>
<feature type="signal peptide" evidence="4">
    <location>
        <begin position="1"/>
        <end position="23"/>
    </location>
</feature>
<evidence type="ECO:0000259" key="5">
    <source>
        <dbReference type="SMART" id="SM00646"/>
    </source>
</evidence>
<name>A0A438AN74_9RHOB</name>
<keyword evidence="4" id="KW-0732">Signal</keyword>
<evidence type="ECO:0000313" key="6">
    <source>
        <dbReference type="EMBL" id="RVW00028.1"/>
    </source>
</evidence>
<keyword evidence="3" id="KW-0378">Hydrolase</keyword>
<dbReference type="Pfam" id="PF01520">
    <property type="entry name" value="Amidase_3"/>
    <property type="match status" value="1"/>
</dbReference>
<accession>A0A438AN74</accession>
<dbReference type="EMBL" id="RQXX01000001">
    <property type="protein sequence ID" value="RVW00028.1"/>
    <property type="molecule type" value="Genomic_DNA"/>
</dbReference>
<evidence type="ECO:0000256" key="1">
    <source>
        <dbReference type="ARBA" id="ARBA00001561"/>
    </source>
</evidence>
<protein>
    <recommendedName>
        <fullName evidence="2">N-acetylmuramoyl-L-alanine amidase</fullName>
        <ecNumber evidence="2">3.5.1.28</ecNumber>
    </recommendedName>
</protein>
<feature type="chain" id="PRO_5019282261" description="N-acetylmuramoyl-L-alanine amidase" evidence="4">
    <location>
        <begin position="24"/>
        <end position="409"/>
    </location>
</feature>
<dbReference type="Gene3D" id="2.60.40.3500">
    <property type="match status" value="1"/>
</dbReference>